<evidence type="ECO:0000313" key="2">
    <source>
        <dbReference type="EMBL" id="MBW3128876.1"/>
    </source>
</evidence>
<protein>
    <recommendedName>
        <fullName evidence="1">MmeI-like N-terminal domain-containing protein</fullName>
    </recommendedName>
</protein>
<dbReference type="EMBL" id="JAHWGL010000033">
    <property type="protein sequence ID" value="MBW3128876.1"/>
    <property type="molecule type" value="Genomic_DNA"/>
</dbReference>
<dbReference type="Pfam" id="PF20464">
    <property type="entry name" value="MmeI_N"/>
    <property type="match status" value="1"/>
</dbReference>
<reference evidence="2 3" key="1">
    <citation type="submission" date="2021-07" db="EMBL/GenBank/DDBJ databases">
        <title>Hymenobacter profundi sp. nov., isolated from deep-sea water.</title>
        <authorList>
            <person name="Kim M.K."/>
        </authorList>
    </citation>
    <scope>NUCLEOTIDE SEQUENCE [LARGE SCALE GENOMIC DNA]</scope>
    <source>
        <strain evidence="2 3">M2</strain>
    </source>
</reference>
<dbReference type="Proteomes" id="UP000826188">
    <property type="component" value="Unassembled WGS sequence"/>
</dbReference>
<evidence type="ECO:0000259" key="1">
    <source>
        <dbReference type="Pfam" id="PF20464"/>
    </source>
</evidence>
<gene>
    <name evidence="2" type="ORF">KYK14_09970</name>
</gene>
<sequence>MTYSEFETRWKTSGGAELSNYGLFIQDLCDLLGVPRPDPKTDNPAHDAYVLERAVQFNDGGKKSTGRIDLYKRGCFILETKQGVNDFVEVLTTLKKRAARDLPQDLRTSGVNWV</sequence>
<name>A0ABS6X0P0_9BACT</name>
<organism evidence="2 3">
    <name type="scientific">Hymenobacter profundi</name>
    <dbReference type="NCBI Taxonomy" id="1982110"/>
    <lineage>
        <taxon>Bacteria</taxon>
        <taxon>Pseudomonadati</taxon>
        <taxon>Bacteroidota</taxon>
        <taxon>Cytophagia</taxon>
        <taxon>Cytophagales</taxon>
        <taxon>Hymenobacteraceae</taxon>
        <taxon>Hymenobacter</taxon>
    </lineage>
</organism>
<keyword evidence="3" id="KW-1185">Reference proteome</keyword>
<evidence type="ECO:0000313" key="3">
    <source>
        <dbReference type="Proteomes" id="UP000826188"/>
    </source>
</evidence>
<feature type="domain" description="MmeI-like N-terminal" evidence="1">
    <location>
        <begin position="2"/>
        <end position="86"/>
    </location>
</feature>
<accession>A0ABS6X0P0</accession>
<proteinExistence type="predicted"/>
<dbReference type="RefSeq" id="WP_219158709.1">
    <property type="nucleotide sequence ID" value="NZ_JAHWGL010000033.1"/>
</dbReference>
<dbReference type="InterPro" id="IPR046817">
    <property type="entry name" value="MmeI_N"/>
</dbReference>
<comment type="caution">
    <text evidence="2">The sequence shown here is derived from an EMBL/GenBank/DDBJ whole genome shotgun (WGS) entry which is preliminary data.</text>
</comment>